<gene>
    <name evidence="2" type="ORF">AMD01_18050</name>
</gene>
<dbReference type="InterPro" id="IPR054254">
    <property type="entry name" value="DUF6985"/>
</dbReference>
<reference evidence="3" key="1">
    <citation type="submission" date="2015-08" db="EMBL/GenBank/DDBJ databases">
        <title>Fjat-14210 dsm16467.</title>
        <authorList>
            <person name="Liu B."/>
            <person name="Wang J."/>
            <person name="Zhu Y."/>
            <person name="Liu G."/>
            <person name="Chen Q."/>
            <person name="Chen Z."/>
            <person name="Lan J."/>
            <person name="Che J."/>
            <person name="Ge C."/>
            <person name="Shi H."/>
            <person name="Pan Z."/>
            <person name="Liu X."/>
        </authorList>
    </citation>
    <scope>NUCLEOTIDE SEQUENCE [LARGE SCALE GENOMIC DNA]</scope>
    <source>
        <strain evidence="3">DSM 16467</strain>
    </source>
</reference>
<feature type="domain" description="DUF6985" evidence="1">
    <location>
        <begin position="9"/>
        <end position="160"/>
    </location>
</feature>
<protein>
    <recommendedName>
        <fullName evidence="1">DUF6985 domain-containing protein</fullName>
    </recommendedName>
</protein>
<evidence type="ECO:0000313" key="2">
    <source>
        <dbReference type="EMBL" id="KOO43029.1"/>
    </source>
</evidence>
<proteinExistence type="predicted"/>
<comment type="caution">
    <text evidence="2">The sequence shown here is derived from an EMBL/GenBank/DDBJ whole genome shotgun (WGS) entry which is preliminary data.</text>
</comment>
<keyword evidence="3" id="KW-1185">Reference proteome</keyword>
<dbReference type="STRING" id="284581.AMD01_18050"/>
<evidence type="ECO:0000259" key="1">
    <source>
        <dbReference type="Pfam" id="PF22481"/>
    </source>
</evidence>
<organism evidence="2 3">
    <name type="scientific">Priestia koreensis</name>
    <dbReference type="NCBI Taxonomy" id="284581"/>
    <lineage>
        <taxon>Bacteria</taxon>
        <taxon>Bacillati</taxon>
        <taxon>Bacillota</taxon>
        <taxon>Bacilli</taxon>
        <taxon>Bacillales</taxon>
        <taxon>Bacillaceae</taxon>
        <taxon>Priestia</taxon>
    </lineage>
</organism>
<dbReference type="RefSeq" id="WP_053402837.1">
    <property type="nucleotide sequence ID" value="NZ_LILC01000023.1"/>
</dbReference>
<dbReference type="OrthoDB" id="3477708at2"/>
<sequence>MTRIHDELFGELEYEKKFWRGEMTIKMFNVERKIWLSVDGHEDADFSNVQRDAFRNFVQSMNYIISEAEKEVYAYYNENVDEYREILEEELQENKIAPKIDFLTRLAELVKPTELIVRRVRKNGKRRLGLLCDVSWEMEDGLGIKIEDEVVEEVGYQDIVL</sequence>
<evidence type="ECO:0000313" key="3">
    <source>
        <dbReference type="Proteomes" id="UP000037558"/>
    </source>
</evidence>
<dbReference type="EMBL" id="LILC01000023">
    <property type="protein sequence ID" value="KOO43029.1"/>
    <property type="molecule type" value="Genomic_DNA"/>
</dbReference>
<dbReference type="PATRIC" id="fig|284581.3.peg.3124"/>
<dbReference type="AlphaFoldDB" id="A0A0M0KW38"/>
<dbReference type="Pfam" id="PF22481">
    <property type="entry name" value="DUF6985"/>
    <property type="match status" value="1"/>
</dbReference>
<dbReference type="Proteomes" id="UP000037558">
    <property type="component" value="Unassembled WGS sequence"/>
</dbReference>
<name>A0A0M0KW38_9BACI</name>
<accession>A0A0M0KW38</accession>